<feature type="transmembrane region" description="Helical" evidence="7">
    <location>
        <begin position="445"/>
        <end position="463"/>
    </location>
</feature>
<accession>A0AAJ1W698</accession>
<feature type="transmembrane region" description="Helical" evidence="7">
    <location>
        <begin position="352"/>
        <end position="371"/>
    </location>
</feature>
<feature type="transmembrane region" description="Helical" evidence="7">
    <location>
        <begin position="157"/>
        <end position="176"/>
    </location>
</feature>
<organism evidence="9 10">
    <name type="scientific">Mycobacterium paragordonae</name>
    <dbReference type="NCBI Taxonomy" id="1389713"/>
    <lineage>
        <taxon>Bacteria</taxon>
        <taxon>Bacillati</taxon>
        <taxon>Actinomycetota</taxon>
        <taxon>Actinomycetes</taxon>
        <taxon>Mycobacteriales</taxon>
        <taxon>Mycobacteriaceae</taxon>
        <taxon>Mycobacterium</taxon>
    </lineage>
</organism>
<evidence type="ECO:0000256" key="1">
    <source>
        <dbReference type="ARBA" id="ARBA00004651"/>
    </source>
</evidence>
<comment type="similarity">
    <text evidence="2">Belongs to the EccD/Snm4 family.</text>
</comment>
<evidence type="ECO:0000259" key="8">
    <source>
        <dbReference type="Pfam" id="PF19053"/>
    </source>
</evidence>
<evidence type="ECO:0000313" key="10">
    <source>
        <dbReference type="Proteomes" id="UP001229081"/>
    </source>
</evidence>
<evidence type="ECO:0000256" key="6">
    <source>
        <dbReference type="ARBA" id="ARBA00023136"/>
    </source>
</evidence>
<feature type="transmembrane region" description="Helical" evidence="7">
    <location>
        <begin position="130"/>
        <end position="151"/>
    </location>
</feature>
<evidence type="ECO:0000256" key="3">
    <source>
        <dbReference type="ARBA" id="ARBA00022475"/>
    </source>
</evidence>
<keyword evidence="5 7" id="KW-1133">Transmembrane helix</keyword>
<dbReference type="InterPro" id="IPR006707">
    <property type="entry name" value="T7SS_EccD"/>
</dbReference>
<dbReference type="Pfam" id="PF08817">
    <property type="entry name" value="YukD"/>
    <property type="match status" value="1"/>
</dbReference>
<gene>
    <name evidence="9" type="primary">eccD</name>
    <name evidence="9" type="ORF">QXL92_31345</name>
</gene>
<keyword evidence="6 7" id="KW-0472">Membrane</keyword>
<dbReference type="AlphaFoldDB" id="A0AAJ1W698"/>
<dbReference type="Proteomes" id="UP001229081">
    <property type="component" value="Unassembled WGS sequence"/>
</dbReference>
<dbReference type="PIRSF" id="PIRSF017804">
    <property type="entry name" value="Secretion_EccD1"/>
    <property type="match status" value="1"/>
</dbReference>
<dbReference type="Gene3D" id="3.10.20.90">
    <property type="entry name" value="Phosphatidylinositol 3-kinase Catalytic Subunit, Chain A, domain 1"/>
    <property type="match status" value="1"/>
</dbReference>
<reference evidence="9" key="1">
    <citation type="submission" date="2023-06" db="EMBL/GenBank/DDBJ databases">
        <title>Identification of two novel mycobacterium reveal diversities and complexities of Mycobacterium gordonae clade.</title>
        <authorList>
            <person name="Matsumoto Y."/>
            <person name="Nakamura S."/>
            <person name="Motooka D."/>
            <person name="Fukushima K."/>
        </authorList>
    </citation>
    <scope>NUCLEOTIDE SEQUENCE</scope>
    <source>
        <strain evidence="9">TY812</strain>
    </source>
</reference>
<dbReference type="InterPro" id="IPR024962">
    <property type="entry name" value="YukD-like"/>
</dbReference>
<dbReference type="InterPro" id="IPR044049">
    <property type="entry name" value="EccD_transm"/>
</dbReference>
<evidence type="ECO:0000256" key="2">
    <source>
        <dbReference type="ARBA" id="ARBA00006162"/>
    </source>
</evidence>
<evidence type="ECO:0000256" key="4">
    <source>
        <dbReference type="ARBA" id="ARBA00022692"/>
    </source>
</evidence>
<dbReference type="NCBIfam" id="TIGR03920">
    <property type="entry name" value="T7SS_EccD"/>
    <property type="match status" value="1"/>
</dbReference>
<dbReference type="GO" id="GO:0005886">
    <property type="term" value="C:plasma membrane"/>
    <property type="evidence" value="ECO:0007669"/>
    <property type="project" value="UniProtKB-SubCell"/>
</dbReference>
<feature type="transmembrane region" description="Helical" evidence="7">
    <location>
        <begin position="212"/>
        <end position="230"/>
    </location>
</feature>
<name>A0AAJ1W698_9MYCO</name>
<evidence type="ECO:0000256" key="7">
    <source>
        <dbReference type="SAM" id="Phobius"/>
    </source>
</evidence>
<sequence length="469" mass="49080">MDPAAATGQIRVAVIGEDTAADLALPTSLAIRELIPRIRATLASKRDDDDIVADAGDTMRPYSLAPLGGTPFSLDATLGTLAIDDGEQLLLCRLPPGPAAPPVVEDIADASAIHSASQFKPFEHPMLRTAAQVTVLVFATLVCGLAVYGWWRGYRGWSSVGCGVLAVTLLAATVWLHRRGSTDVSTRLGIAVTVPLGLAAAAALPGDASAPRLFLSAALLLAWSLLLLALTDRWASVHAATLAISTTVALAAAVRIVWHLPFLTIGCGVLAISLLLASNAPTISAMWARFPLPNVPAPGEPTPAPSSLAEIEDLPRKTAACNAYQSGLVAASVILSVLGSVLVVWLPAAPSLLAWWLVVVITTVTVLRMRIWDSAVPAFWFLATPLVTAVALSVSFAATGHLVASMYALAVVAALTATILIAAAVRPKELSIPQRRWLDLAENTLLVTIPPAMLWLIGLISLIRNRGAL</sequence>
<proteinExistence type="inferred from homology"/>
<dbReference type="Pfam" id="PF19053">
    <property type="entry name" value="EccD"/>
    <property type="match status" value="1"/>
</dbReference>
<comment type="subcellular location">
    <subcellularLocation>
        <location evidence="1">Cell membrane</location>
        <topology evidence="1">Multi-pass membrane protein</topology>
    </subcellularLocation>
</comment>
<protein>
    <submittedName>
        <fullName evidence="9">Type VII secretion integral membrane protein EccD</fullName>
    </submittedName>
</protein>
<feature type="domain" description="EccD-like transmembrane" evidence="8">
    <location>
        <begin position="133"/>
        <end position="464"/>
    </location>
</feature>
<keyword evidence="3" id="KW-1003">Cell membrane</keyword>
<feature type="transmembrane region" description="Helical" evidence="7">
    <location>
        <begin position="262"/>
        <end position="280"/>
    </location>
</feature>
<comment type="caution">
    <text evidence="9">The sequence shown here is derived from an EMBL/GenBank/DDBJ whole genome shotgun (WGS) entry which is preliminary data.</text>
</comment>
<dbReference type="EMBL" id="JAUFSA010000004">
    <property type="protein sequence ID" value="MDP7739231.1"/>
    <property type="molecule type" value="Genomic_DNA"/>
</dbReference>
<feature type="transmembrane region" description="Helical" evidence="7">
    <location>
        <begin position="188"/>
        <end position="206"/>
    </location>
</feature>
<feature type="transmembrane region" description="Helical" evidence="7">
    <location>
        <begin position="378"/>
        <end position="398"/>
    </location>
</feature>
<evidence type="ECO:0000256" key="5">
    <source>
        <dbReference type="ARBA" id="ARBA00022989"/>
    </source>
</evidence>
<keyword evidence="4 7" id="KW-0812">Transmembrane</keyword>
<feature type="transmembrane region" description="Helical" evidence="7">
    <location>
        <begin position="404"/>
        <end position="425"/>
    </location>
</feature>
<evidence type="ECO:0000313" key="9">
    <source>
        <dbReference type="EMBL" id="MDP7739231.1"/>
    </source>
</evidence>
<feature type="transmembrane region" description="Helical" evidence="7">
    <location>
        <begin position="326"/>
        <end position="346"/>
    </location>
</feature>
<dbReference type="RefSeq" id="WP_133437122.1">
    <property type="nucleotide sequence ID" value="NZ_JAUFSA010000004.1"/>
</dbReference>